<dbReference type="AlphaFoldDB" id="A0A098L9E6"/>
<evidence type="ECO:0000256" key="2">
    <source>
        <dbReference type="ARBA" id="ARBA00023136"/>
    </source>
</evidence>
<protein>
    <submittedName>
        <fullName evidence="5">Integral outer membrane protein</fullName>
    </submittedName>
</protein>
<comment type="caution">
    <text evidence="5">The sequence shown here is derived from an EMBL/GenBank/DDBJ whole genome shotgun (WGS) entry which is preliminary data.</text>
</comment>
<accession>A0A098L9E6</accession>
<gene>
    <name evidence="5" type="ORF">MYP_768</name>
</gene>
<dbReference type="RefSeq" id="WP_045458562.1">
    <property type="nucleotide sequence ID" value="NZ_BBLT01000001.1"/>
</dbReference>
<dbReference type="Proteomes" id="UP000030185">
    <property type="component" value="Unassembled WGS sequence"/>
</dbReference>
<evidence type="ECO:0000256" key="4">
    <source>
        <dbReference type="SAM" id="SignalP"/>
    </source>
</evidence>
<keyword evidence="3" id="KW-0998">Cell outer membrane</keyword>
<feature type="chain" id="PRO_5001944802" evidence="4">
    <location>
        <begin position="31"/>
        <end position="553"/>
    </location>
</feature>
<proteinExistence type="predicted"/>
<dbReference type="GO" id="GO:0009279">
    <property type="term" value="C:cell outer membrane"/>
    <property type="evidence" value="ECO:0007669"/>
    <property type="project" value="UniProtKB-SubCell"/>
</dbReference>
<evidence type="ECO:0000313" key="5">
    <source>
        <dbReference type="EMBL" id="GAL83541.1"/>
    </source>
</evidence>
<dbReference type="OrthoDB" id="1264254at2"/>
<dbReference type="Gene3D" id="2.40.170.20">
    <property type="entry name" value="TonB-dependent receptor, beta-barrel domain"/>
    <property type="match status" value="1"/>
</dbReference>
<keyword evidence="2" id="KW-0472">Membrane</keyword>
<evidence type="ECO:0000313" key="6">
    <source>
        <dbReference type="Proteomes" id="UP000030185"/>
    </source>
</evidence>
<dbReference type="EMBL" id="BBLT01000001">
    <property type="protein sequence ID" value="GAL83541.1"/>
    <property type="molecule type" value="Genomic_DNA"/>
</dbReference>
<evidence type="ECO:0000256" key="1">
    <source>
        <dbReference type="ARBA" id="ARBA00004442"/>
    </source>
</evidence>
<dbReference type="eggNOG" id="COG4206">
    <property type="taxonomic scope" value="Bacteria"/>
</dbReference>
<feature type="signal peptide" evidence="4">
    <location>
        <begin position="1"/>
        <end position="30"/>
    </location>
</feature>
<reference evidence="5 6" key="1">
    <citation type="submission" date="2014-09" db="EMBL/GenBank/DDBJ databases">
        <title>Sporocytophaga myxococcoides PG-01 genome sequencing.</title>
        <authorList>
            <person name="Liu L."/>
            <person name="Gao P.J."/>
            <person name="Chen G.J."/>
            <person name="Wang L.S."/>
        </authorList>
    </citation>
    <scope>NUCLEOTIDE SEQUENCE [LARGE SCALE GENOMIC DNA]</scope>
    <source>
        <strain evidence="5 6">PG-01</strain>
    </source>
</reference>
<keyword evidence="6" id="KW-1185">Reference proteome</keyword>
<name>A0A098L9E6_9BACT</name>
<sequence length="553" mass="63691">MNKGKKTFMRSFKIAVISVVAVSFFNTAFGQGEIEDKVVIIEKERKLDLPEANRNFEKVHFDVKTPPAKPQEYKLEEVKLNLPNLPSKIKLLMMPDEPLKKFYGNYVKAGFGNYGTPYLEAFINSKRSEKYLYGLHYKHYSSKNGPVGKSLSGMSDNLAEAYGKYFTSNQVICGGIGYSRMRFNYYGGDENIIKFQDIKQVYQLFNVNAGIENLDKTNQISYNLGLNYYHLSDRYNAKEGEFLTDFNGVYKLDEDRKVNVGAVLSLSNRKDSSKVNRAFFMLKPSYSMVMDKIRLNLGFNVAYTNDSVKSVKGVHLYPNLKAEYDVVDKQLIAYAGLDGEMQKNTLRKFVYDNPYLGGNAALLHTNKSIEFFVGAKGHVIGRLNYNARFSYQNYKNLYFFNNGNPDTSRFVTLYDKGNTSLTQLTGELSYDVSKELLVEYKLNYYGYNVSDFEYAWERPSFYTSFSGRYNLEKKIFINVDIYYISGLKAKNFVKNEVVKLKPITDLNLKVEYRFSPAFSAFLEFNNILSKKYQRYLYYPVKGINVLGGLTYSF</sequence>
<comment type="subcellular location">
    <subcellularLocation>
        <location evidence="1">Cell outer membrane</location>
    </subcellularLocation>
</comment>
<evidence type="ECO:0000256" key="3">
    <source>
        <dbReference type="ARBA" id="ARBA00023237"/>
    </source>
</evidence>
<dbReference type="InterPro" id="IPR036942">
    <property type="entry name" value="Beta-barrel_TonB_sf"/>
</dbReference>
<organism evidence="5 6">
    <name type="scientific">Sporocytophaga myxococcoides</name>
    <dbReference type="NCBI Taxonomy" id="153721"/>
    <lineage>
        <taxon>Bacteria</taxon>
        <taxon>Pseudomonadati</taxon>
        <taxon>Bacteroidota</taxon>
        <taxon>Cytophagia</taxon>
        <taxon>Cytophagales</taxon>
        <taxon>Cytophagaceae</taxon>
        <taxon>Sporocytophaga</taxon>
    </lineage>
</organism>
<dbReference type="SUPFAM" id="SSF56935">
    <property type="entry name" value="Porins"/>
    <property type="match status" value="1"/>
</dbReference>
<keyword evidence="4" id="KW-0732">Signal</keyword>
<dbReference type="STRING" id="153721.MYP_768"/>